<proteinExistence type="predicted"/>
<keyword evidence="3" id="KW-1185">Reference proteome</keyword>
<evidence type="ECO:0000313" key="3">
    <source>
        <dbReference type="Proteomes" id="UP001470230"/>
    </source>
</evidence>
<gene>
    <name evidence="2" type="ORF">M9Y10_035809</name>
</gene>
<protein>
    <submittedName>
        <fullName evidence="2">Uncharacterized protein</fullName>
    </submittedName>
</protein>
<feature type="region of interest" description="Disordered" evidence="1">
    <location>
        <begin position="77"/>
        <end position="101"/>
    </location>
</feature>
<sequence>MAENKPDQETLKLINQGVELKPVQVPERKLPTAAEIAEQKKQLETEGPEVDPDNLPKACDGRSILELIREGHFDLKPVETKEPQLPTAEEIAEQKRQEKNN</sequence>
<reference evidence="2 3" key="1">
    <citation type="submission" date="2024-04" db="EMBL/GenBank/DDBJ databases">
        <title>Tritrichomonas musculus Genome.</title>
        <authorList>
            <person name="Alves-Ferreira E."/>
            <person name="Grigg M."/>
            <person name="Lorenzi H."/>
            <person name="Galac M."/>
        </authorList>
    </citation>
    <scope>NUCLEOTIDE SEQUENCE [LARGE SCALE GENOMIC DNA]</scope>
    <source>
        <strain evidence="2 3">EAF2021</strain>
    </source>
</reference>
<organism evidence="2 3">
    <name type="scientific">Tritrichomonas musculus</name>
    <dbReference type="NCBI Taxonomy" id="1915356"/>
    <lineage>
        <taxon>Eukaryota</taxon>
        <taxon>Metamonada</taxon>
        <taxon>Parabasalia</taxon>
        <taxon>Tritrichomonadida</taxon>
        <taxon>Tritrichomonadidae</taxon>
        <taxon>Tritrichomonas</taxon>
    </lineage>
</organism>
<dbReference type="EMBL" id="JAPFFF010000057">
    <property type="protein sequence ID" value="KAK8837870.1"/>
    <property type="molecule type" value="Genomic_DNA"/>
</dbReference>
<accession>A0ABR2GV97</accession>
<evidence type="ECO:0000256" key="1">
    <source>
        <dbReference type="SAM" id="MobiDB-lite"/>
    </source>
</evidence>
<evidence type="ECO:0000313" key="2">
    <source>
        <dbReference type="EMBL" id="KAK8837870.1"/>
    </source>
</evidence>
<feature type="compositionally biased region" description="Basic and acidic residues" evidence="1">
    <location>
        <begin position="92"/>
        <end position="101"/>
    </location>
</feature>
<dbReference type="Proteomes" id="UP001470230">
    <property type="component" value="Unassembled WGS sequence"/>
</dbReference>
<name>A0ABR2GV97_9EUKA</name>
<comment type="caution">
    <text evidence="2">The sequence shown here is derived from an EMBL/GenBank/DDBJ whole genome shotgun (WGS) entry which is preliminary data.</text>
</comment>